<evidence type="ECO:0000256" key="2">
    <source>
        <dbReference type="RuleBase" id="RU000682"/>
    </source>
</evidence>
<dbReference type="InParanoid" id="A0A078AM64"/>
<dbReference type="Pfam" id="PF00046">
    <property type="entry name" value="Homeodomain"/>
    <property type="match status" value="1"/>
</dbReference>
<dbReference type="InterPro" id="IPR009057">
    <property type="entry name" value="Homeodomain-like_sf"/>
</dbReference>
<dbReference type="Proteomes" id="UP000039865">
    <property type="component" value="Unassembled WGS sequence"/>
</dbReference>
<protein>
    <recommendedName>
        <fullName evidence="4">Homeobox domain-containing protein</fullName>
    </recommendedName>
</protein>
<keyword evidence="6" id="KW-1185">Reference proteome</keyword>
<dbReference type="GO" id="GO:0005634">
    <property type="term" value="C:nucleus"/>
    <property type="evidence" value="ECO:0007669"/>
    <property type="project" value="UniProtKB-SubCell"/>
</dbReference>
<feature type="compositionally biased region" description="Basic and acidic residues" evidence="3">
    <location>
        <begin position="150"/>
        <end position="161"/>
    </location>
</feature>
<feature type="domain" description="Homeobox" evidence="4">
    <location>
        <begin position="177"/>
        <end position="237"/>
    </location>
</feature>
<feature type="DNA-binding region" description="Homeobox" evidence="1">
    <location>
        <begin position="179"/>
        <end position="238"/>
    </location>
</feature>
<dbReference type="Gene3D" id="1.10.10.60">
    <property type="entry name" value="Homeodomain-like"/>
    <property type="match status" value="1"/>
</dbReference>
<evidence type="ECO:0000313" key="5">
    <source>
        <dbReference type="EMBL" id="CDW83309.1"/>
    </source>
</evidence>
<evidence type="ECO:0000256" key="3">
    <source>
        <dbReference type="SAM" id="MobiDB-lite"/>
    </source>
</evidence>
<keyword evidence="1 2" id="KW-0539">Nucleus</keyword>
<organism evidence="5 6">
    <name type="scientific">Stylonychia lemnae</name>
    <name type="common">Ciliate</name>
    <dbReference type="NCBI Taxonomy" id="5949"/>
    <lineage>
        <taxon>Eukaryota</taxon>
        <taxon>Sar</taxon>
        <taxon>Alveolata</taxon>
        <taxon>Ciliophora</taxon>
        <taxon>Intramacronucleata</taxon>
        <taxon>Spirotrichea</taxon>
        <taxon>Stichotrichia</taxon>
        <taxon>Sporadotrichida</taxon>
        <taxon>Oxytrichidae</taxon>
        <taxon>Stylonychinae</taxon>
        <taxon>Stylonychia</taxon>
    </lineage>
</organism>
<gene>
    <name evidence="5" type="primary">Contig17168.g833</name>
    <name evidence="5" type="ORF">STYLEM_12352</name>
</gene>
<proteinExistence type="predicted"/>
<keyword evidence="1 2" id="KW-0238">DNA-binding</keyword>
<keyword evidence="1 2" id="KW-0371">Homeobox</keyword>
<dbReference type="CDD" id="cd00086">
    <property type="entry name" value="homeodomain"/>
    <property type="match status" value="1"/>
</dbReference>
<dbReference type="AlphaFoldDB" id="A0A078AM64"/>
<dbReference type="EMBL" id="CCKQ01011735">
    <property type="protein sequence ID" value="CDW83309.1"/>
    <property type="molecule type" value="Genomic_DNA"/>
</dbReference>
<dbReference type="InterPro" id="IPR001356">
    <property type="entry name" value="HD"/>
</dbReference>
<evidence type="ECO:0000256" key="1">
    <source>
        <dbReference type="PROSITE-ProRule" id="PRU00108"/>
    </source>
</evidence>
<feature type="region of interest" description="Disordered" evidence="3">
    <location>
        <begin position="149"/>
        <end position="174"/>
    </location>
</feature>
<comment type="subcellular location">
    <subcellularLocation>
        <location evidence="1 2">Nucleus</location>
    </subcellularLocation>
</comment>
<reference evidence="5 6" key="1">
    <citation type="submission" date="2014-06" db="EMBL/GenBank/DDBJ databases">
        <authorList>
            <person name="Swart Estienne"/>
        </authorList>
    </citation>
    <scope>NUCLEOTIDE SEQUENCE [LARGE SCALE GENOMIC DNA]</scope>
    <source>
        <strain evidence="5 6">130c</strain>
    </source>
</reference>
<dbReference type="GO" id="GO:0003677">
    <property type="term" value="F:DNA binding"/>
    <property type="evidence" value="ECO:0007669"/>
    <property type="project" value="UniProtKB-UniRule"/>
</dbReference>
<evidence type="ECO:0000313" key="6">
    <source>
        <dbReference type="Proteomes" id="UP000039865"/>
    </source>
</evidence>
<name>A0A078AM64_STYLE</name>
<accession>A0A078AM64</accession>
<sequence length="246" mass="28890">MSLDSEIKKSVPSMRQADAKNYQQNRILVLDETISVKKNRIETTPASESYLTFPLPEDVLFDNSNNYLSNFFIQNKDCSMASFSAEQINQIDNVDIRASSTYESFMCQNGSTTIIGQLIPQEDHGMFEEQKQQIVEIAPINNEDINELNEQSKDSGDENENKSTYNLHSNRRAEEKKKINFTRHRKTNEQRKILENEFRKNPNWERPLIEGLAIELNLMTTQIYKWYYDKLHYKSRKLARLEQSQF</sequence>
<evidence type="ECO:0000259" key="4">
    <source>
        <dbReference type="PROSITE" id="PS50071"/>
    </source>
</evidence>
<dbReference type="PROSITE" id="PS50071">
    <property type="entry name" value="HOMEOBOX_2"/>
    <property type="match status" value="1"/>
</dbReference>
<dbReference type="SUPFAM" id="SSF46689">
    <property type="entry name" value="Homeodomain-like"/>
    <property type="match status" value="1"/>
</dbReference>